<dbReference type="AlphaFoldDB" id="A0A9P5VLM3"/>
<keyword evidence="2" id="KW-1185">Reference proteome</keyword>
<sequence length="92" mass="10833">MSNDPRFFLDLECRAALHNIINSIRQESQAILFPSPRGIHQRNLCTTTMDLPQVYSNHLHINKAITNLLNINMYLHHHYFTTKLTPKFMIRT</sequence>
<comment type="caution">
    <text evidence="1">The sequence shown here is derived from an EMBL/GenBank/DDBJ whole genome shotgun (WGS) entry which is preliminary data.</text>
</comment>
<dbReference type="Proteomes" id="UP000696485">
    <property type="component" value="Unassembled WGS sequence"/>
</dbReference>
<evidence type="ECO:0000313" key="1">
    <source>
        <dbReference type="EMBL" id="KAF9330603.1"/>
    </source>
</evidence>
<proteinExistence type="predicted"/>
<dbReference type="EMBL" id="JAAAUY010000384">
    <property type="protein sequence ID" value="KAF9330603.1"/>
    <property type="molecule type" value="Genomic_DNA"/>
</dbReference>
<name>A0A9P5VLM3_9FUNG</name>
<evidence type="ECO:0000313" key="2">
    <source>
        <dbReference type="Proteomes" id="UP000696485"/>
    </source>
</evidence>
<organism evidence="1 2">
    <name type="scientific">Podila minutissima</name>
    <dbReference type="NCBI Taxonomy" id="64525"/>
    <lineage>
        <taxon>Eukaryota</taxon>
        <taxon>Fungi</taxon>
        <taxon>Fungi incertae sedis</taxon>
        <taxon>Mucoromycota</taxon>
        <taxon>Mortierellomycotina</taxon>
        <taxon>Mortierellomycetes</taxon>
        <taxon>Mortierellales</taxon>
        <taxon>Mortierellaceae</taxon>
        <taxon>Podila</taxon>
    </lineage>
</organism>
<accession>A0A9P5VLM3</accession>
<protein>
    <submittedName>
        <fullName evidence="1">Uncharacterized protein</fullName>
    </submittedName>
</protein>
<reference evidence="1" key="1">
    <citation type="journal article" date="2020" name="Fungal Divers.">
        <title>Resolving the Mortierellaceae phylogeny through synthesis of multi-gene phylogenetics and phylogenomics.</title>
        <authorList>
            <person name="Vandepol N."/>
            <person name="Liber J."/>
            <person name="Desiro A."/>
            <person name="Na H."/>
            <person name="Kennedy M."/>
            <person name="Barry K."/>
            <person name="Grigoriev I.V."/>
            <person name="Miller A.N."/>
            <person name="O'Donnell K."/>
            <person name="Stajich J.E."/>
            <person name="Bonito G."/>
        </authorList>
    </citation>
    <scope>NUCLEOTIDE SEQUENCE</scope>
    <source>
        <strain evidence="1">NVP1</strain>
    </source>
</reference>
<gene>
    <name evidence="1" type="ORF">BG006_006440</name>
</gene>